<feature type="region of interest" description="Disordered" evidence="1">
    <location>
        <begin position="1"/>
        <end position="104"/>
    </location>
</feature>
<name>D6RPJ1_COPC7</name>
<comment type="caution">
    <text evidence="2">The sequence shown here is derived from an EMBL/GenBank/DDBJ whole genome shotgun (WGS) entry which is preliminary data.</text>
</comment>
<dbReference type="GeneID" id="9379095"/>
<evidence type="ECO:0000256" key="1">
    <source>
        <dbReference type="SAM" id="MobiDB-lite"/>
    </source>
</evidence>
<evidence type="ECO:0000313" key="2">
    <source>
        <dbReference type="EMBL" id="EFI27077.1"/>
    </source>
</evidence>
<dbReference type="AlphaFoldDB" id="D6RPJ1"/>
<dbReference type="EMBL" id="AACS02000009">
    <property type="protein sequence ID" value="EFI27077.1"/>
    <property type="molecule type" value="Genomic_DNA"/>
</dbReference>
<dbReference type="InParanoid" id="D6RPJ1"/>
<proteinExistence type="predicted"/>
<dbReference type="Proteomes" id="UP000001861">
    <property type="component" value="Unassembled WGS sequence"/>
</dbReference>
<feature type="compositionally biased region" description="Basic and acidic residues" evidence="1">
    <location>
        <begin position="73"/>
        <end position="104"/>
    </location>
</feature>
<sequence>MTGSGDTYLYCPASERLQSLPTAQEPGAQRDRGGKKQSGRARRSTFSEGGHGSSGKRRSADDVTFEVFGVPDDETRVRNDLDELDLERGPDRAKALGDHEQYEV</sequence>
<accession>D6RPJ1</accession>
<dbReference type="HOGENOM" id="CLU_2250000_0_0_1"/>
<organism evidence="2 3">
    <name type="scientific">Coprinopsis cinerea (strain Okayama-7 / 130 / ATCC MYA-4618 / FGSC 9003)</name>
    <name type="common">Inky cap fungus</name>
    <name type="synonym">Hormographiella aspergillata</name>
    <dbReference type="NCBI Taxonomy" id="240176"/>
    <lineage>
        <taxon>Eukaryota</taxon>
        <taxon>Fungi</taxon>
        <taxon>Dikarya</taxon>
        <taxon>Basidiomycota</taxon>
        <taxon>Agaricomycotina</taxon>
        <taxon>Agaricomycetes</taxon>
        <taxon>Agaricomycetidae</taxon>
        <taxon>Agaricales</taxon>
        <taxon>Agaricineae</taxon>
        <taxon>Psathyrellaceae</taxon>
        <taxon>Coprinopsis</taxon>
    </lineage>
</organism>
<gene>
    <name evidence="2" type="ORF">CC1G_15206</name>
</gene>
<dbReference type="KEGG" id="cci:CC1G_15206"/>
<reference evidence="2 3" key="1">
    <citation type="journal article" date="2010" name="Proc. Natl. Acad. Sci. U.S.A.">
        <title>Insights into evolution of multicellular fungi from the assembled chromosomes of the mushroom Coprinopsis cinerea (Coprinus cinereus).</title>
        <authorList>
            <person name="Stajich J.E."/>
            <person name="Wilke S.K."/>
            <person name="Ahren D."/>
            <person name="Au C.H."/>
            <person name="Birren B.W."/>
            <person name="Borodovsky M."/>
            <person name="Burns C."/>
            <person name="Canback B."/>
            <person name="Casselton L.A."/>
            <person name="Cheng C.K."/>
            <person name="Deng J."/>
            <person name="Dietrich F.S."/>
            <person name="Fargo D.C."/>
            <person name="Farman M.L."/>
            <person name="Gathman A.C."/>
            <person name="Goldberg J."/>
            <person name="Guigo R."/>
            <person name="Hoegger P.J."/>
            <person name="Hooker J.B."/>
            <person name="Huggins A."/>
            <person name="James T.Y."/>
            <person name="Kamada T."/>
            <person name="Kilaru S."/>
            <person name="Kodira C."/>
            <person name="Kues U."/>
            <person name="Kupfer D."/>
            <person name="Kwan H.S."/>
            <person name="Lomsadze A."/>
            <person name="Li W."/>
            <person name="Lilly W.W."/>
            <person name="Ma L.J."/>
            <person name="Mackey A.J."/>
            <person name="Manning G."/>
            <person name="Martin F."/>
            <person name="Muraguchi H."/>
            <person name="Natvig D.O."/>
            <person name="Palmerini H."/>
            <person name="Ramesh M.A."/>
            <person name="Rehmeyer C.J."/>
            <person name="Roe B.A."/>
            <person name="Shenoy N."/>
            <person name="Stanke M."/>
            <person name="Ter-Hovhannisyan V."/>
            <person name="Tunlid A."/>
            <person name="Velagapudi R."/>
            <person name="Vision T.J."/>
            <person name="Zeng Q."/>
            <person name="Zolan M.E."/>
            <person name="Pukkila P.J."/>
        </authorList>
    </citation>
    <scope>NUCLEOTIDE SEQUENCE [LARGE SCALE GENOMIC DNA]</scope>
    <source>
        <strain evidence="3">Okayama-7 / 130 / ATCC MYA-4618 / FGSC 9003</strain>
    </source>
</reference>
<dbReference type="VEuPathDB" id="FungiDB:CC1G_15206"/>
<protein>
    <submittedName>
        <fullName evidence="2">Uncharacterized protein</fullName>
    </submittedName>
</protein>
<keyword evidence="3" id="KW-1185">Reference proteome</keyword>
<dbReference type="RefSeq" id="XP_002910571.1">
    <property type="nucleotide sequence ID" value="XM_002910525.1"/>
</dbReference>
<evidence type="ECO:0000313" key="3">
    <source>
        <dbReference type="Proteomes" id="UP000001861"/>
    </source>
</evidence>